<proteinExistence type="predicted"/>
<comment type="caution">
    <text evidence="1">The sequence shown here is derived from an EMBL/GenBank/DDBJ whole genome shotgun (WGS) entry which is preliminary data.</text>
</comment>
<dbReference type="VEuPathDB" id="CryptoDB:GNI_113650"/>
<sequence>MERPMFRDWDAPRSRLEDKAGGGNYRTMVRYDDL</sequence>
<dbReference type="GeneID" id="22914008"/>
<dbReference type="AlphaFoldDB" id="A0A023B361"/>
<reference evidence="1" key="1">
    <citation type="submission" date="2013-12" db="EMBL/GenBank/DDBJ databases">
        <authorList>
            <person name="Omoto C.K."/>
            <person name="Sibley D."/>
            <person name="Venepally P."/>
            <person name="Hadjithomas M."/>
            <person name="Karamycheva S."/>
            <person name="Brunk B."/>
            <person name="Roos D."/>
            <person name="Caler E."/>
            <person name="Lorenzi H."/>
        </authorList>
    </citation>
    <scope>NUCLEOTIDE SEQUENCE</scope>
</reference>
<protein>
    <submittedName>
        <fullName evidence="1">Uncharacterized protein</fullName>
    </submittedName>
</protein>
<name>A0A023B361_GRENI</name>
<dbReference type="Proteomes" id="UP000019763">
    <property type="component" value="Unassembled WGS sequence"/>
</dbReference>
<gene>
    <name evidence="1" type="ORF">GNI_113650</name>
</gene>
<accession>A0A023B361</accession>
<evidence type="ECO:0000313" key="2">
    <source>
        <dbReference type="Proteomes" id="UP000019763"/>
    </source>
</evidence>
<dbReference type="EMBL" id="AFNH02000849">
    <property type="protein sequence ID" value="EZG55388.1"/>
    <property type="molecule type" value="Genomic_DNA"/>
</dbReference>
<evidence type="ECO:0000313" key="1">
    <source>
        <dbReference type="EMBL" id="EZG55388.1"/>
    </source>
</evidence>
<dbReference type="RefSeq" id="XP_011131588.1">
    <property type="nucleotide sequence ID" value="XM_011133286.1"/>
</dbReference>
<keyword evidence="2" id="KW-1185">Reference proteome</keyword>
<organism evidence="1 2">
    <name type="scientific">Gregarina niphandrodes</name>
    <name type="common">Septate eugregarine</name>
    <dbReference type="NCBI Taxonomy" id="110365"/>
    <lineage>
        <taxon>Eukaryota</taxon>
        <taxon>Sar</taxon>
        <taxon>Alveolata</taxon>
        <taxon>Apicomplexa</taxon>
        <taxon>Conoidasida</taxon>
        <taxon>Gregarinasina</taxon>
        <taxon>Eugregarinorida</taxon>
        <taxon>Gregarinidae</taxon>
        <taxon>Gregarina</taxon>
    </lineage>
</organism>